<feature type="domain" description="DUF6533" evidence="1">
    <location>
        <begin position="1"/>
        <end position="42"/>
    </location>
</feature>
<dbReference type="Pfam" id="PF20151">
    <property type="entry name" value="DUF6533"/>
    <property type="match status" value="1"/>
</dbReference>
<dbReference type="EMBL" id="KN823020">
    <property type="protein sequence ID" value="KIO26687.1"/>
    <property type="molecule type" value="Genomic_DNA"/>
</dbReference>
<dbReference type="OrthoDB" id="2638860at2759"/>
<gene>
    <name evidence="2" type="ORF">M407DRAFT_197817</name>
</gene>
<reference evidence="3" key="2">
    <citation type="submission" date="2015-01" db="EMBL/GenBank/DDBJ databases">
        <title>Evolutionary Origins and Diversification of the Mycorrhizal Mutualists.</title>
        <authorList>
            <consortium name="DOE Joint Genome Institute"/>
            <consortium name="Mycorrhizal Genomics Consortium"/>
            <person name="Kohler A."/>
            <person name="Kuo A."/>
            <person name="Nagy L.G."/>
            <person name="Floudas D."/>
            <person name="Copeland A."/>
            <person name="Barry K.W."/>
            <person name="Cichocki N."/>
            <person name="Veneault-Fourrey C."/>
            <person name="LaButti K."/>
            <person name="Lindquist E.A."/>
            <person name="Lipzen A."/>
            <person name="Lundell T."/>
            <person name="Morin E."/>
            <person name="Murat C."/>
            <person name="Riley R."/>
            <person name="Ohm R."/>
            <person name="Sun H."/>
            <person name="Tunlid A."/>
            <person name="Henrissat B."/>
            <person name="Grigoriev I.V."/>
            <person name="Hibbett D.S."/>
            <person name="Martin F."/>
        </authorList>
    </citation>
    <scope>NUCLEOTIDE SEQUENCE [LARGE SCALE GENOMIC DNA]</scope>
    <source>
        <strain evidence="3">MUT 4182</strain>
    </source>
</reference>
<accession>A0A0C3LZ39</accession>
<evidence type="ECO:0000313" key="2">
    <source>
        <dbReference type="EMBL" id="KIO26687.1"/>
    </source>
</evidence>
<name>A0A0C3LZ39_9AGAM</name>
<dbReference type="AlphaFoldDB" id="A0A0C3LZ39"/>
<evidence type="ECO:0000259" key="1">
    <source>
        <dbReference type="Pfam" id="PF20151"/>
    </source>
</evidence>
<dbReference type="InterPro" id="IPR045340">
    <property type="entry name" value="DUF6533"/>
</dbReference>
<evidence type="ECO:0000313" key="3">
    <source>
        <dbReference type="Proteomes" id="UP000054248"/>
    </source>
</evidence>
<dbReference type="Proteomes" id="UP000054248">
    <property type="component" value="Unassembled WGS sequence"/>
</dbReference>
<keyword evidence="3" id="KW-1185">Reference proteome</keyword>
<organism evidence="2 3">
    <name type="scientific">Tulasnella calospora MUT 4182</name>
    <dbReference type="NCBI Taxonomy" id="1051891"/>
    <lineage>
        <taxon>Eukaryota</taxon>
        <taxon>Fungi</taxon>
        <taxon>Dikarya</taxon>
        <taxon>Basidiomycota</taxon>
        <taxon>Agaricomycotina</taxon>
        <taxon>Agaricomycetes</taxon>
        <taxon>Cantharellales</taxon>
        <taxon>Tulasnellaceae</taxon>
        <taxon>Tulasnella</taxon>
    </lineage>
</organism>
<protein>
    <recommendedName>
        <fullName evidence="1">DUF6533 domain-containing protein</fullName>
    </recommendedName>
</protein>
<reference evidence="2 3" key="1">
    <citation type="submission" date="2014-04" db="EMBL/GenBank/DDBJ databases">
        <authorList>
            <consortium name="DOE Joint Genome Institute"/>
            <person name="Kuo A."/>
            <person name="Girlanda M."/>
            <person name="Perotto S."/>
            <person name="Kohler A."/>
            <person name="Nagy L.G."/>
            <person name="Floudas D."/>
            <person name="Copeland A."/>
            <person name="Barry K.W."/>
            <person name="Cichocki N."/>
            <person name="Veneault-Fourrey C."/>
            <person name="LaButti K."/>
            <person name="Lindquist E.A."/>
            <person name="Lipzen A."/>
            <person name="Lundell T."/>
            <person name="Morin E."/>
            <person name="Murat C."/>
            <person name="Sun H."/>
            <person name="Tunlid A."/>
            <person name="Henrissat B."/>
            <person name="Grigoriev I.V."/>
            <person name="Hibbett D.S."/>
            <person name="Martin F."/>
            <person name="Nordberg H.P."/>
            <person name="Cantor M.N."/>
            <person name="Hua S.X."/>
        </authorList>
    </citation>
    <scope>NUCLEOTIDE SEQUENCE [LARGE SCALE GENOMIC DNA]</scope>
    <source>
        <strain evidence="2 3">MUT 4182</strain>
    </source>
</reference>
<dbReference type="HOGENOM" id="CLU_190864_0_0_1"/>
<sequence>MAGFTVLIWDHICTIDEEIQFWWTAPRSAVKYLFLVNRYVTPVGQAVAVGYMSRLMVLSDLS</sequence>
<proteinExistence type="predicted"/>